<dbReference type="InterPro" id="IPR000668">
    <property type="entry name" value="Peptidase_C1A_C"/>
</dbReference>
<feature type="region of interest" description="Disordered" evidence="2">
    <location>
        <begin position="553"/>
        <end position="586"/>
    </location>
</feature>
<feature type="compositionally biased region" description="Basic and acidic residues" evidence="2">
    <location>
        <begin position="555"/>
        <end position="568"/>
    </location>
</feature>
<evidence type="ECO:0000256" key="1">
    <source>
        <dbReference type="ARBA" id="ARBA00008455"/>
    </source>
</evidence>
<dbReference type="SMART" id="SM00645">
    <property type="entry name" value="Pept_C1"/>
    <property type="match status" value="1"/>
</dbReference>
<dbReference type="GO" id="GO:0006508">
    <property type="term" value="P:proteolysis"/>
    <property type="evidence" value="ECO:0007669"/>
    <property type="project" value="InterPro"/>
</dbReference>
<comment type="similarity">
    <text evidence="1">Belongs to the peptidase C1 family.</text>
</comment>
<dbReference type="AlphaFoldDB" id="A0A1J1JEJ7"/>
<dbReference type="GO" id="GO:0008234">
    <property type="term" value="F:cysteine-type peptidase activity"/>
    <property type="evidence" value="ECO:0007669"/>
    <property type="project" value="InterPro"/>
</dbReference>
<protein>
    <submittedName>
        <fullName evidence="4">Peptidase C1A papain (Modular protein)</fullName>
    </submittedName>
</protein>
<dbReference type="EMBL" id="LO018304">
    <property type="protein sequence ID" value="CUM59811.1"/>
    <property type="molecule type" value="Genomic_DNA"/>
</dbReference>
<dbReference type="CDD" id="cd02619">
    <property type="entry name" value="Peptidase_C1"/>
    <property type="match status" value="1"/>
</dbReference>
<feature type="domain" description="Peptidase C1A papain C-terminal" evidence="3">
    <location>
        <begin position="308"/>
        <end position="533"/>
    </location>
</feature>
<evidence type="ECO:0000256" key="2">
    <source>
        <dbReference type="SAM" id="MobiDB-lite"/>
    </source>
</evidence>
<sequence length="586" mass="67301">MDSLKKLLHKIIDQAEESKQYFLYQPLVFSEDEQLLERNKVPKDSLQKALFSIQQPIPQNIITTFQDRLKIEPFLPEKSSDLDQKSSNTQNSNKSFPAIYPLIQLVIKNFSDIGIHGQLDYEQAITQAIDLINIFLDHDFNQELKDEKKLDHQKESSNNNENTTKFLFEFVRGRKETDREINLLLIFQSLSLEEKKRLNFLLWISLDQIESMIDEIEDFESYKSSIQKLKTRFKEKENSDENLFNSSTKSKNDQNNQTILQICSMQDSKSSSNSDQTSNQYLSVPFMSKLEQDINLGELDQRPVYLCLPEFVDLSYWCPPIKNQESLNSCTACAAIDLVEYFQNRTHDEYTNASVLFLYKVARKLMHREGDGGASIRETMKAMVLFGIPPQEYWPYEPSKMDEEPSGFCYSYAQNYQAIQYFRLDTPGLPVSDLLAQIKMTLVAGLPSMFGLTIFSSIYENTNYRRGYIPVPKEKDNVQGGHAVVAVGYDDSKIIGTSVGALLIRNSWGTNWGEQGYGWLPYDYILKGLTSDWWSLIKAEWFETKNFGLGANDWKSGDSGEPIDKDKQPGSNTTNTNTTNTTTKKT</sequence>
<feature type="compositionally biased region" description="Low complexity" evidence="2">
    <location>
        <begin position="572"/>
        <end position="586"/>
    </location>
</feature>
<dbReference type="InterPro" id="IPR013128">
    <property type="entry name" value="Peptidase_C1A"/>
</dbReference>
<proteinExistence type="inferred from homology"/>
<evidence type="ECO:0000259" key="3">
    <source>
        <dbReference type="SMART" id="SM00645"/>
    </source>
</evidence>
<accession>A0A1J1JEJ7</accession>
<dbReference type="Gene3D" id="3.90.70.10">
    <property type="entry name" value="Cysteine proteinases"/>
    <property type="match status" value="1"/>
</dbReference>
<organism evidence="4">
    <name type="scientific">Planktothrix agardhii</name>
    <name type="common">Oscillatoria agardhii</name>
    <dbReference type="NCBI Taxonomy" id="1160"/>
    <lineage>
        <taxon>Bacteria</taxon>
        <taxon>Bacillati</taxon>
        <taxon>Cyanobacteriota</taxon>
        <taxon>Cyanophyceae</taxon>
        <taxon>Oscillatoriophycideae</taxon>
        <taxon>Oscillatoriales</taxon>
        <taxon>Microcoleaceae</taxon>
        <taxon>Planktothrix</taxon>
    </lineage>
</organism>
<evidence type="ECO:0000313" key="4">
    <source>
        <dbReference type="EMBL" id="CUM59811.1"/>
    </source>
</evidence>
<dbReference type="InterPro" id="IPR038765">
    <property type="entry name" value="Papain-like_cys_pep_sf"/>
</dbReference>
<dbReference type="PANTHER" id="PTHR12411">
    <property type="entry name" value="CYSTEINE PROTEASE FAMILY C1-RELATED"/>
    <property type="match status" value="1"/>
</dbReference>
<dbReference type="SUPFAM" id="SSF54001">
    <property type="entry name" value="Cysteine proteinases"/>
    <property type="match status" value="1"/>
</dbReference>
<gene>
    <name evidence="4" type="ORF">PLAM_1845</name>
</gene>
<name>A0A1J1JEJ7_PLAAG</name>
<dbReference type="Pfam" id="PF00112">
    <property type="entry name" value="Peptidase_C1"/>
    <property type="match status" value="1"/>
</dbReference>
<reference evidence="4" key="1">
    <citation type="submission" date="2015-09" db="EMBL/GenBank/DDBJ databases">
        <authorList>
            <person name="Jackson K.R."/>
            <person name="Lunt B.L."/>
            <person name="Fisher J.N.B."/>
            <person name="Gardner A.V."/>
            <person name="Bailey M.E."/>
            <person name="Deus L.M."/>
            <person name="Earl A.S."/>
            <person name="Gibby P.D."/>
            <person name="Hartmann K.A."/>
            <person name="Liu J.E."/>
            <person name="Manci A.M."/>
            <person name="Nielsen D.A."/>
            <person name="Solomon M.B."/>
            <person name="Breakwell D.P."/>
            <person name="Burnett S.H."/>
            <person name="Grose J.H."/>
        </authorList>
    </citation>
    <scope>NUCLEOTIDE SEQUENCE</scope>
    <source>
        <strain evidence="4">7805</strain>
    </source>
</reference>
<dbReference type="PROSITE" id="PS00639">
    <property type="entry name" value="THIOL_PROTEASE_HIS"/>
    <property type="match status" value="1"/>
</dbReference>
<dbReference type="InterPro" id="IPR025660">
    <property type="entry name" value="Pept_his_AS"/>
</dbReference>